<feature type="domain" description="Rnh202 triple barrel" evidence="8">
    <location>
        <begin position="40"/>
        <end position="130"/>
    </location>
</feature>
<dbReference type="Gene3D" id="1.10.20.120">
    <property type="match status" value="1"/>
</dbReference>
<dbReference type="InParanoid" id="A0A2T3AY31"/>
<feature type="region of interest" description="Disordered" evidence="6">
    <location>
        <begin position="1"/>
        <end position="35"/>
    </location>
</feature>
<feature type="region of interest" description="Disordered" evidence="6">
    <location>
        <begin position="399"/>
        <end position="438"/>
    </location>
</feature>
<proteinExistence type="predicted"/>
<keyword evidence="3" id="KW-0539">Nucleus</keyword>
<comment type="subcellular location">
    <subcellularLocation>
        <location evidence="1">Nucleus</location>
    </subcellularLocation>
</comment>
<evidence type="ECO:0000259" key="7">
    <source>
        <dbReference type="Pfam" id="PF09468"/>
    </source>
</evidence>
<organism evidence="9 10">
    <name type="scientific">Amorphotheca resinae ATCC 22711</name>
    <dbReference type="NCBI Taxonomy" id="857342"/>
    <lineage>
        <taxon>Eukaryota</taxon>
        <taxon>Fungi</taxon>
        <taxon>Dikarya</taxon>
        <taxon>Ascomycota</taxon>
        <taxon>Pezizomycotina</taxon>
        <taxon>Leotiomycetes</taxon>
        <taxon>Helotiales</taxon>
        <taxon>Amorphothecaceae</taxon>
        <taxon>Amorphotheca</taxon>
    </lineage>
</organism>
<dbReference type="STRING" id="857342.A0A2T3AY31"/>
<dbReference type="InterPro" id="IPR041195">
    <property type="entry name" value="Rnh202_N"/>
</dbReference>
<dbReference type="EMBL" id="KZ679013">
    <property type="protein sequence ID" value="PSS14974.1"/>
    <property type="molecule type" value="Genomic_DNA"/>
</dbReference>
<evidence type="ECO:0000256" key="2">
    <source>
        <dbReference type="ARBA" id="ARBA00019062"/>
    </source>
</evidence>
<dbReference type="OrthoDB" id="29098at2759"/>
<feature type="compositionally biased region" description="Low complexity" evidence="6">
    <location>
        <begin position="8"/>
        <end position="24"/>
    </location>
</feature>
<dbReference type="GO" id="GO:0032299">
    <property type="term" value="C:ribonuclease H2 complex"/>
    <property type="evidence" value="ECO:0007669"/>
    <property type="project" value="InterPro"/>
</dbReference>
<reference evidence="9 10" key="1">
    <citation type="journal article" date="2018" name="New Phytol.">
        <title>Comparative genomics and transcriptomics depict ericoid mycorrhizal fungi as versatile saprotrophs and plant mutualists.</title>
        <authorList>
            <person name="Martino E."/>
            <person name="Morin E."/>
            <person name="Grelet G.A."/>
            <person name="Kuo A."/>
            <person name="Kohler A."/>
            <person name="Daghino S."/>
            <person name="Barry K.W."/>
            <person name="Cichocki N."/>
            <person name="Clum A."/>
            <person name="Dockter R.B."/>
            <person name="Hainaut M."/>
            <person name="Kuo R.C."/>
            <person name="LaButti K."/>
            <person name="Lindahl B.D."/>
            <person name="Lindquist E.A."/>
            <person name="Lipzen A."/>
            <person name="Khouja H.R."/>
            <person name="Magnuson J."/>
            <person name="Murat C."/>
            <person name="Ohm R.A."/>
            <person name="Singer S.W."/>
            <person name="Spatafora J.W."/>
            <person name="Wang M."/>
            <person name="Veneault-Fourrey C."/>
            <person name="Henrissat B."/>
            <person name="Grigoriev I.V."/>
            <person name="Martin F.M."/>
            <person name="Perotto S."/>
        </authorList>
    </citation>
    <scope>NUCLEOTIDE SEQUENCE [LARGE SCALE GENOMIC DNA]</scope>
    <source>
        <strain evidence="9 10">ATCC 22711</strain>
    </source>
</reference>
<dbReference type="GO" id="GO:0006401">
    <property type="term" value="P:RNA catabolic process"/>
    <property type="evidence" value="ECO:0007669"/>
    <property type="project" value="TreeGrafter"/>
</dbReference>
<evidence type="ECO:0000256" key="4">
    <source>
        <dbReference type="ARBA" id="ARBA00024778"/>
    </source>
</evidence>
<evidence type="ECO:0000256" key="1">
    <source>
        <dbReference type="ARBA" id="ARBA00004123"/>
    </source>
</evidence>
<accession>A0A2T3AY31</accession>
<dbReference type="CDD" id="cd09270">
    <property type="entry name" value="RNase_H2-B"/>
    <property type="match status" value="1"/>
</dbReference>
<dbReference type="InterPro" id="IPR019024">
    <property type="entry name" value="RNase_H2_suB_wHTH"/>
</dbReference>
<dbReference type="RefSeq" id="XP_024719573.1">
    <property type="nucleotide sequence ID" value="XM_024866814.1"/>
</dbReference>
<dbReference type="Pfam" id="PF17745">
    <property type="entry name" value="Ydr279_N"/>
    <property type="match status" value="1"/>
</dbReference>
<dbReference type="PANTHER" id="PTHR13383:SF11">
    <property type="entry name" value="RIBONUCLEASE H2 SUBUNIT B"/>
    <property type="match status" value="1"/>
</dbReference>
<name>A0A2T3AY31_AMORE</name>
<feature type="compositionally biased region" description="Basic and acidic residues" evidence="6">
    <location>
        <begin position="406"/>
        <end position="425"/>
    </location>
</feature>
<keyword evidence="10" id="KW-1185">Reference proteome</keyword>
<gene>
    <name evidence="9" type="ORF">M430DRAFT_35792</name>
</gene>
<feature type="compositionally biased region" description="Polar residues" evidence="6">
    <location>
        <begin position="265"/>
        <end position="305"/>
    </location>
</feature>
<feature type="domain" description="Ribonuclease H2 subunit B wHTH" evidence="7">
    <location>
        <begin position="133"/>
        <end position="354"/>
    </location>
</feature>
<evidence type="ECO:0000313" key="9">
    <source>
        <dbReference type="EMBL" id="PSS14974.1"/>
    </source>
</evidence>
<dbReference type="Proteomes" id="UP000241818">
    <property type="component" value="Unassembled WGS sequence"/>
</dbReference>
<dbReference type="AlphaFoldDB" id="A0A2T3AY31"/>
<dbReference type="PANTHER" id="PTHR13383">
    <property type="entry name" value="RIBONUCLEASE H2 SUBUNIT B"/>
    <property type="match status" value="1"/>
</dbReference>
<evidence type="ECO:0000256" key="6">
    <source>
        <dbReference type="SAM" id="MobiDB-lite"/>
    </source>
</evidence>
<comment type="function">
    <text evidence="4">Non catalytic subunit of RNase H2, an endonuclease that specifically degrades the RNA of RNA:DNA hybrids. Participates in DNA replication, possibly by mediating the removal of lagging-strand Okazaki fragment RNA primers during DNA replication. Mediates the excision of single ribonucleotides from DNA:RNA duplexes.</text>
</comment>
<dbReference type="Pfam" id="PF09468">
    <property type="entry name" value="RNase_H2-Ydr279"/>
    <property type="match status" value="1"/>
</dbReference>
<evidence type="ECO:0000313" key="10">
    <source>
        <dbReference type="Proteomes" id="UP000241818"/>
    </source>
</evidence>
<feature type="region of interest" description="Disordered" evidence="6">
    <location>
        <begin position="247"/>
        <end position="320"/>
    </location>
</feature>
<evidence type="ECO:0000256" key="5">
    <source>
        <dbReference type="ARBA" id="ARBA00033464"/>
    </source>
</evidence>
<protein>
    <recommendedName>
        <fullName evidence="2">Ribonuclease H2 subunit B</fullName>
    </recommendedName>
    <alternativeName>
        <fullName evidence="5">Ribonuclease HI subunit B</fullName>
    </alternativeName>
</protein>
<dbReference type="GeneID" id="36574895"/>
<dbReference type="InterPro" id="IPR040456">
    <property type="entry name" value="RNase_H2_suB"/>
</dbReference>
<evidence type="ECO:0000256" key="3">
    <source>
        <dbReference type="ARBA" id="ARBA00023242"/>
    </source>
</evidence>
<dbReference type="GO" id="GO:0005654">
    <property type="term" value="C:nucleoplasm"/>
    <property type="evidence" value="ECO:0007669"/>
    <property type="project" value="TreeGrafter"/>
</dbReference>
<evidence type="ECO:0000259" key="8">
    <source>
        <dbReference type="Pfam" id="PF17745"/>
    </source>
</evidence>
<sequence>MKTRAKGTARTAAEANEATEVTTAKVQLGPESPNPPQLFILPEGISTDARIISLTNPRYLSEDRYVVCPERGFYEFRAIAAPKRTPRSWLLSRPEDEVPPLQSGEDTTETNLSKGYVTRGADLFIATPIDPLFFLLPALAPESKSSGTAKRLFLSSDDYLEKTTSASPALGNFLRIEKLRGLLERRMAAVCETVEAGDETMYRLDEERLLKELLQKAKNMAERGLPASMEEKLVRKPLEAPMLSIKREESSLQESASGDVPPATSDVSTPLSETPDTQTSVSSTDSATTLSSEASTVATSFSGESTDPAPLLESKTATPQIDAPEGVADLLRLRTALDFICSNYIAPHITEKLKLMLSSTTATTDFGPLDQHLAHLTKLRQEALAARSLGDYSRKRAMNEDDEDLEARAEKKRKVEEEEKRKKAGESQGIKKLKKANISGMKKMSEFFKKK</sequence>